<organism evidence="2 3">
    <name type="scientific">Calicophoron daubneyi</name>
    <name type="common">Rumen fluke</name>
    <name type="synonym">Paramphistomum daubneyi</name>
    <dbReference type="NCBI Taxonomy" id="300641"/>
    <lineage>
        <taxon>Eukaryota</taxon>
        <taxon>Metazoa</taxon>
        <taxon>Spiralia</taxon>
        <taxon>Lophotrochozoa</taxon>
        <taxon>Platyhelminthes</taxon>
        <taxon>Trematoda</taxon>
        <taxon>Digenea</taxon>
        <taxon>Plagiorchiida</taxon>
        <taxon>Pronocephalata</taxon>
        <taxon>Paramphistomoidea</taxon>
        <taxon>Paramphistomidae</taxon>
        <taxon>Calicophoron</taxon>
    </lineage>
</organism>
<reference evidence="2" key="1">
    <citation type="submission" date="2024-06" db="EMBL/GenBank/DDBJ databases">
        <authorList>
            <person name="Liu X."/>
            <person name="Lenzi L."/>
            <person name="Haldenby T S."/>
            <person name="Uol C."/>
        </authorList>
    </citation>
    <scope>NUCLEOTIDE SEQUENCE</scope>
</reference>
<accession>A0AAV2T2D8</accession>
<dbReference type="EMBL" id="CAXLJL010000101">
    <property type="protein sequence ID" value="CAL5131607.1"/>
    <property type="molecule type" value="Genomic_DNA"/>
</dbReference>
<feature type="compositionally biased region" description="Basic and acidic residues" evidence="1">
    <location>
        <begin position="184"/>
        <end position="193"/>
    </location>
</feature>
<protein>
    <submittedName>
        <fullName evidence="2">Uncharacterized protein</fullName>
    </submittedName>
</protein>
<evidence type="ECO:0000313" key="2">
    <source>
        <dbReference type="EMBL" id="CAL5131607.1"/>
    </source>
</evidence>
<feature type="region of interest" description="Disordered" evidence="1">
    <location>
        <begin position="168"/>
        <end position="200"/>
    </location>
</feature>
<gene>
    <name evidence="2" type="ORF">CDAUBV1_LOCUS4095</name>
</gene>
<proteinExistence type="predicted"/>
<evidence type="ECO:0000313" key="3">
    <source>
        <dbReference type="Proteomes" id="UP001497525"/>
    </source>
</evidence>
<dbReference type="Proteomes" id="UP001497525">
    <property type="component" value="Unassembled WGS sequence"/>
</dbReference>
<evidence type="ECO:0000256" key="1">
    <source>
        <dbReference type="SAM" id="MobiDB-lite"/>
    </source>
</evidence>
<sequence>MFTESNRVGTLLFCKCVCDNSLRDTRVSFHSALYWGLNLSVPQLLANDADLLGELLSNCGSRCAEISRIGDNENYEWLKSTEYDGRAQEARPHVTVTDRVIRLPPYSEKPPDSQALVVNWFTLGSGVRMNESERCPNEQPLELHAPSADRVLQLFDAEEAQHLQQQFLSDGARATGGDQTSKFIPREDNERDNLGVPEFT</sequence>
<dbReference type="AlphaFoldDB" id="A0AAV2T2D8"/>
<comment type="caution">
    <text evidence="2">The sequence shown here is derived from an EMBL/GenBank/DDBJ whole genome shotgun (WGS) entry which is preliminary data.</text>
</comment>
<name>A0AAV2T2D8_CALDB</name>